<evidence type="ECO:0000256" key="2">
    <source>
        <dbReference type="ARBA" id="ARBA00005085"/>
    </source>
</evidence>
<dbReference type="GO" id="GO:0017118">
    <property type="term" value="F:lipoyltransferase activity"/>
    <property type="evidence" value="ECO:0007669"/>
    <property type="project" value="TreeGrafter"/>
</dbReference>
<dbReference type="PANTHER" id="PTHR12561:SF3">
    <property type="entry name" value="LIPOYLTRANSFERASE 1, MITOCHONDRIAL"/>
    <property type="match status" value="1"/>
</dbReference>
<dbReference type="GO" id="GO:0009249">
    <property type="term" value="P:protein lipoylation"/>
    <property type="evidence" value="ECO:0007669"/>
    <property type="project" value="InterPro"/>
</dbReference>
<evidence type="ECO:0000256" key="3">
    <source>
        <dbReference type="ARBA" id="ARBA00008242"/>
    </source>
</evidence>
<comment type="similarity">
    <text evidence="3">Belongs to the LplA family.</text>
</comment>
<dbReference type="NCBIfam" id="TIGR00545">
    <property type="entry name" value="lipoyltrans"/>
    <property type="match status" value="1"/>
</dbReference>
<evidence type="ECO:0000313" key="7">
    <source>
        <dbReference type="EMBL" id="SCV03810.1"/>
    </source>
</evidence>
<name>A0A1G4KGW3_9SACH</name>
<dbReference type="AlphaFoldDB" id="A0A1G4KGW3"/>
<feature type="signal peptide" evidence="5">
    <location>
        <begin position="1"/>
        <end position="17"/>
    </location>
</feature>
<accession>A0A1G4KGW3</accession>
<evidence type="ECO:0000256" key="5">
    <source>
        <dbReference type="SAM" id="SignalP"/>
    </source>
</evidence>
<dbReference type="Pfam" id="PF21948">
    <property type="entry name" value="LplA-B_cat"/>
    <property type="match status" value="1"/>
</dbReference>
<evidence type="ECO:0000256" key="4">
    <source>
        <dbReference type="ARBA" id="ARBA00015925"/>
    </source>
</evidence>
<dbReference type="STRING" id="1230905.A0A1G4KGW3"/>
<feature type="chain" id="PRO_5009236512" description="Putative lipoate-protein ligase A" evidence="5">
    <location>
        <begin position="18"/>
        <end position="394"/>
    </location>
</feature>
<organism evidence="7 8">
    <name type="scientific">Lachancea mirantina</name>
    <dbReference type="NCBI Taxonomy" id="1230905"/>
    <lineage>
        <taxon>Eukaryota</taxon>
        <taxon>Fungi</taxon>
        <taxon>Dikarya</taxon>
        <taxon>Ascomycota</taxon>
        <taxon>Saccharomycotina</taxon>
        <taxon>Saccharomycetes</taxon>
        <taxon>Saccharomycetales</taxon>
        <taxon>Saccharomycetaceae</taxon>
        <taxon>Lachancea</taxon>
    </lineage>
</organism>
<keyword evidence="8" id="KW-1185">Reference proteome</keyword>
<reference evidence="8" key="1">
    <citation type="submission" date="2016-03" db="EMBL/GenBank/DDBJ databases">
        <authorList>
            <person name="Devillers H."/>
        </authorList>
    </citation>
    <scope>NUCLEOTIDE SEQUENCE [LARGE SCALE GENOMIC DNA]</scope>
</reference>
<sequence>MGHWTILLLPIRLPCMARSGFCQAKRFTSSKTPMSLDAKSDEYDELNQMYSDMFSETSSNAARDQSVLSEIDELNFEFNAFTNLSISCLNSSQLQNIVSQAGRFVMHSTSNNPFYNLALESYIFKHTPHSKKRKNHNERLLFYINDKSVVIGKNQTIWRELFVEQCKRQGYQIIRRMSGGGAVVHDLGNVNYSFLTSRDNFKREFFNRLIADTLKDHEPSAEVSLSSRGDILFETQKVSGSAYKVAGGKAYHHGTMLVSANIRGFSGLLKPDQIAEEIWEGGSVESVRSRITNIGDRVVKSPQEFIFLCTQAFRKFFGGEIPEFWCNEKESTNDEIVSTVDLLMSQDWIYNSGPKFTLKLPSGEFVIEKGIVVSSTSKEYLHRPFWSIAPTLVK</sequence>
<keyword evidence="5" id="KW-0732">Signal</keyword>
<evidence type="ECO:0000313" key="8">
    <source>
        <dbReference type="Proteomes" id="UP000191024"/>
    </source>
</evidence>
<dbReference type="PROSITE" id="PS51733">
    <property type="entry name" value="BPL_LPL_CATALYTIC"/>
    <property type="match status" value="1"/>
</dbReference>
<dbReference type="Gene3D" id="3.30.930.10">
    <property type="entry name" value="Bira Bifunctional Protein, Domain 2"/>
    <property type="match status" value="1"/>
</dbReference>
<dbReference type="OrthoDB" id="201621at2759"/>
<gene>
    <name evidence="7" type="ORF">LAMI_0H11144G</name>
</gene>
<evidence type="ECO:0000256" key="1">
    <source>
        <dbReference type="ARBA" id="ARBA00003253"/>
    </source>
</evidence>
<dbReference type="PANTHER" id="PTHR12561">
    <property type="entry name" value="LIPOATE-PROTEIN LIGASE"/>
    <property type="match status" value="1"/>
</dbReference>
<dbReference type="InterPro" id="IPR045864">
    <property type="entry name" value="aa-tRNA-synth_II/BPL/LPL"/>
</dbReference>
<feature type="domain" description="BPL/LPL catalytic" evidence="6">
    <location>
        <begin position="134"/>
        <end position="321"/>
    </location>
</feature>
<proteinExistence type="inferred from homology"/>
<dbReference type="GO" id="GO:0005739">
    <property type="term" value="C:mitochondrion"/>
    <property type="evidence" value="ECO:0007669"/>
    <property type="project" value="TreeGrafter"/>
</dbReference>
<comment type="function">
    <text evidence="1">Catalyzes both the ATP-dependent activation of exogenously supplied lipoate to lipoyl-AMP and the transfer of the activated lipoyl onto the lipoyl domains of lipoate-dependent enzymes.</text>
</comment>
<protein>
    <recommendedName>
        <fullName evidence="4">Putative lipoate-protein ligase A</fullName>
    </recommendedName>
</protein>
<dbReference type="UniPathway" id="UPA00537">
    <property type="reaction ID" value="UER00595"/>
</dbReference>
<comment type="pathway">
    <text evidence="2">Protein modification; protein lipoylation via exogenous pathway; protein N(6)-(lipoyl)lysine from lipoate: step 2/2.</text>
</comment>
<dbReference type="SUPFAM" id="SSF55681">
    <property type="entry name" value="Class II aaRS and biotin synthetases"/>
    <property type="match status" value="1"/>
</dbReference>
<dbReference type="InterPro" id="IPR004562">
    <property type="entry name" value="LipoylTrfase_LipoateP_Ligase"/>
</dbReference>
<dbReference type="Proteomes" id="UP000191024">
    <property type="component" value="Chromosome H"/>
</dbReference>
<dbReference type="EMBL" id="LT598468">
    <property type="protein sequence ID" value="SCV03810.1"/>
    <property type="molecule type" value="Genomic_DNA"/>
</dbReference>
<dbReference type="CDD" id="cd16443">
    <property type="entry name" value="LplA"/>
    <property type="match status" value="1"/>
</dbReference>
<evidence type="ECO:0000259" key="6">
    <source>
        <dbReference type="PROSITE" id="PS51733"/>
    </source>
</evidence>
<dbReference type="InterPro" id="IPR004143">
    <property type="entry name" value="BPL_LPL_catalytic"/>
</dbReference>